<dbReference type="SMART" id="SM00142">
    <property type="entry name" value="PI3K_C2"/>
    <property type="match status" value="1"/>
</dbReference>
<evidence type="ECO:0000256" key="3">
    <source>
        <dbReference type="ARBA" id="ARBA00022679"/>
    </source>
</evidence>
<dbReference type="Pfam" id="PF00454">
    <property type="entry name" value="PI3_PI4_kinase"/>
    <property type="match status" value="1"/>
</dbReference>
<dbReference type="PROSITE" id="PS51547">
    <property type="entry name" value="C2_PI3K"/>
    <property type="match status" value="1"/>
</dbReference>
<dbReference type="PANTHER" id="PTHR10048:SF7">
    <property type="entry name" value="PHOSPHATIDYLINOSITOL 3-KINASE CATALYTIC SUBUNIT TYPE 3"/>
    <property type="match status" value="1"/>
</dbReference>
<feature type="transmembrane region" description="Helical" evidence="10">
    <location>
        <begin position="1005"/>
        <end position="1025"/>
    </location>
</feature>
<accession>A0A9X6NB12</accession>
<keyword evidence="10" id="KW-0472">Membrane</keyword>
<dbReference type="GO" id="GO:0006897">
    <property type="term" value="P:endocytosis"/>
    <property type="evidence" value="ECO:0007669"/>
    <property type="project" value="TreeGrafter"/>
</dbReference>
<dbReference type="InterPro" id="IPR001263">
    <property type="entry name" value="PI3K_accessory_dom"/>
</dbReference>
<dbReference type="CDD" id="cd00896">
    <property type="entry name" value="PI3Kc_III"/>
    <property type="match status" value="1"/>
</dbReference>
<evidence type="ECO:0000256" key="2">
    <source>
        <dbReference type="ARBA" id="ARBA00019787"/>
    </source>
</evidence>
<dbReference type="CDD" id="cd08397">
    <property type="entry name" value="C2_PI3K_class_III"/>
    <property type="match status" value="1"/>
</dbReference>
<dbReference type="InterPro" id="IPR036940">
    <property type="entry name" value="PI3/4_kinase_cat_sf"/>
</dbReference>
<dbReference type="InterPro" id="IPR036259">
    <property type="entry name" value="MFS_trans_sf"/>
</dbReference>
<dbReference type="Pfam" id="PF00792">
    <property type="entry name" value="PI3K_C2"/>
    <property type="match status" value="1"/>
</dbReference>
<dbReference type="FunFam" id="1.10.1070.11:FF:000002">
    <property type="entry name" value="Phosphatidylinositol 3-kinase catalytic subunit type 3"/>
    <property type="match status" value="1"/>
</dbReference>
<dbReference type="Gene3D" id="1.20.1250.20">
    <property type="entry name" value="MFS general substrate transporter like domains"/>
    <property type="match status" value="2"/>
</dbReference>
<dbReference type="InterPro" id="IPR011701">
    <property type="entry name" value="MFS"/>
</dbReference>
<dbReference type="SUPFAM" id="SSF103473">
    <property type="entry name" value="MFS general substrate transporter"/>
    <property type="match status" value="1"/>
</dbReference>
<dbReference type="GO" id="GO:0005768">
    <property type="term" value="C:endosome"/>
    <property type="evidence" value="ECO:0007669"/>
    <property type="project" value="TreeGrafter"/>
</dbReference>
<proteinExistence type="inferred from homology"/>
<dbReference type="Gene3D" id="2.60.40.150">
    <property type="entry name" value="C2 domain"/>
    <property type="match status" value="1"/>
</dbReference>
<feature type="transmembrane region" description="Helical" evidence="10">
    <location>
        <begin position="1105"/>
        <end position="1125"/>
    </location>
</feature>
<evidence type="ECO:0000256" key="1">
    <source>
        <dbReference type="ARBA" id="ARBA00012073"/>
    </source>
</evidence>
<dbReference type="GO" id="GO:0034272">
    <property type="term" value="C:phosphatidylinositol 3-kinase complex, class III, type II"/>
    <property type="evidence" value="ECO:0007669"/>
    <property type="project" value="TreeGrafter"/>
</dbReference>
<dbReference type="Gene3D" id="1.25.40.70">
    <property type="entry name" value="Phosphatidylinositol 3-kinase, accessory domain (PIK)"/>
    <property type="match status" value="1"/>
</dbReference>
<dbReference type="SUPFAM" id="SSF56112">
    <property type="entry name" value="Protein kinase-like (PK-like)"/>
    <property type="match status" value="1"/>
</dbReference>
<protein>
    <recommendedName>
        <fullName evidence="2">Phosphatidylinositol 3-kinase catalytic subunit type 3</fullName>
        <ecNumber evidence="1">2.7.1.137</ecNumber>
    </recommendedName>
    <alternativeName>
        <fullName evidence="8">Phosphoinositide-3-kinase class 3</fullName>
    </alternativeName>
</protein>
<dbReference type="InterPro" id="IPR015433">
    <property type="entry name" value="PI3/4_kinase"/>
</dbReference>
<dbReference type="InterPro" id="IPR042236">
    <property type="entry name" value="PI3K_accessory_sf"/>
</dbReference>
<dbReference type="PROSITE" id="PS50290">
    <property type="entry name" value="PI3_4_KINASE_3"/>
    <property type="match status" value="1"/>
</dbReference>
<keyword evidence="10" id="KW-1133">Transmembrane helix</keyword>
<dbReference type="Pfam" id="PF07690">
    <property type="entry name" value="MFS_1"/>
    <property type="match status" value="1"/>
</dbReference>
<reference evidence="15" key="1">
    <citation type="submission" date="2017-01" db="EMBL/GenBank/DDBJ databases">
        <title>Comparative genomics of anhydrobiosis in the tardigrade Hypsibius dujardini.</title>
        <authorList>
            <person name="Yoshida Y."/>
            <person name="Koutsovoulos G."/>
            <person name="Laetsch D."/>
            <person name="Stevens L."/>
            <person name="Kumar S."/>
            <person name="Horikawa D."/>
            <person name="Ishino K."/>
            <person name="Komine S."/>
            <person name="Tomita M."/>
            <person name="Blaxter M."/>
            <person name="Arakawa K."/>
        </authorList>
    </citation>
    <scope>NUCLEOTIDE SEQUENCE [LARGE SCALE GENOMIC DNA]</scope>
    <source>
        <strain evidence="15">Z151</strain>
    </source>
</reference>
<evidence type="ECO:0000259" key="11">
    <source>
        <dbReference type="PROSITE" id="PS50290"/>
    </source>
</evidence>
<organism evidence="14 15">
    <name type="scientific">Hypsibius exemplaris</name>
    <name type="common">Freshwater tardigrade</name>
    <dbReference type="NCBI Taxonomy" id="2072580"/>
    <lineage>
        <taxon>Eukaryota</taxon>
        <taxon>Metazoa</taxon>
        <taxon>Ecdysozoa</taxon>
        <taxon>Tardigrada</taxon>
        <taxon>Eutardigrada</taxon>
        <taxon>Parachela</taxon>
        <taxon>Hypsibioidea</taxon>
        <taxon>Hypsibiidae</taxon>
        <taxon>Hypsibius</taxon>
    </lineage>
</organism>
<evidence type="ECO:0000256" key="9">
    <source>
        <dbReference type="PROSITE-ProRule" id="PRU00880"/>
    </source>
</evidence>
<dbReference type="Pfam" id="PF00613">
    <property type="entry name" value="PI3Ka"/>
    <property type="match status" value="1"/>
</dbReference>
<feature type="transmembrane region" description="Helical" evidence="10">
    <location>
        <begin position="962"/>
        <end position="985"/>
    </location>
</feature>
<gene>
    <name evidence="14" type="ORF">BV898_15204</name>
</gene>
<feature type="domain" description="PI3K/PI4K catalytic" evidence="11">
    <location>
        <begin position="595"/>
        <end position="858"/>
    </location>
</feature>
<feature type="domain" description="PIK helical" evidence="12">
    <location>
        <begin position="287"/>
        <end position="502"/>
    </location>
</feature>
<dbReference type="GO" id="GO:0005777">
    <property type="term" value="C:peroxisome"/>
    <property type="evidence" value="ECO:0007669"/>
    <property type="project" value="TreeGrafter"/>
</dbReference>
<keyword evidence="15" id="KW-1185">Reference proteome</keyword>
<dbReference type="SMART" id="SM00145">
    <property type="entry name" value="PI3Ka"/>
    <property type="match status" value="1"/>
</dbReference>
<evidence type="ECO:0000259" key="13">
    <source>
        <dbReference type="PROSITE" id="PS51547"/>
    </source>
</evidence>
<evidence type="ECO:0000259" key="12">
    <source>
        <dbReference type="PROSITE" id="PS51545"/>
    </source>
</evidence>
<evidence type="ECO:0000313" key="15">
    <source>
        <dbReference type="Proteomes" id="UP000192578"/>
    </source>
</evidence>
<evidence type="ECO:0000256" key="4">
    <source>
        <dbReference type="ARBA" id="ARBA00022741"/>
    </source>
</evidence>
<dbReference type="InterPro" id="IPR000403">
    <property type="entry name" value="PI3/4_kinase_cat_dom"/>
</dbReference>
<dbReference type="SUPFAM" id="SSF48371">
    <property type="entry name" value="ARM repeat"/>
    <property type="match status" value="1"/>
</dbReference>
<keyword evidence="3" id="KW-0808">Transferase</keyword>
<dbReference type="GO" id="GO:0022857">
    <property type="term" value="F:transmembrane transporter activity"/>
    <property type="evidence" value="ECO:0007669"/>
    <property type="project" value="InterPro"/>
</dbReference>
<comment type="caution">
    <text evidence="14">The sequence shown here is derived from an EMBL/GenBank/DDBJ whole genome shotgun (WGS) entry which is preliminary data.</text>
</comment>
<dbReference type="PROSITE" id="PS51545">
    <property type="entry name" value="PIK_HELICAL"/>
    <property type="match status" value="1"/>
</dbReference>
<dbReference type="GO" id="GO:0048015">
    <property type="term" value="P:phosphatidylinositol-mediated signaling"/>
    <property type="evidence" value="ECO:0007669"/>
    <property type="project" value="TreeGrafter"/>
</dbReference>
<dbReference type="SUPFAM" id="SSF49562">
    <property type="entry name" value="C2 domain (Calcium/lipid-binding domain, CaLB)"/>
    <property type="match status" value="1"/>
</dbReference>
<dbReference type="InterPro" id="IPR018936">
    <property type="entry name" value="PI3/4_kinase_CS"/>
</dbReference>
<dbReference type="GO" id="GO:0000045">
    <property type="term" value="P:autophagosome assembly"/>
    <property type="evidence" value="ECO:0007669"/>
    <property type="project" value="TreeGrafter"/>
</dbReference>
<dbReference type="CDD" id="cd00870">
    <property type="entry name" value="PI3Ka_III"/>
    <property type="match status" value="1"/>
</dbReference>
<dbReference type="FunFam" id="3.30.1010.10:FF:000002">
    <property type="entry name" value="Phosphatidylinositol 3-kinase catalytic subunit type 3"/>
    <property type="match status" value="1"/>
</dbReference>
<dbReference type="OrthoDB" id="67688at2759"/>
<evidence type="ECO:0000256" key="5">
    <source>
        <dbReference type="ARBA" id="ARBA00022777"/>
    </source>
</evidence>
<dbReference type="GO" id="GO:0016303">
    <property type="term" value="F:1-phosphatidylinositol-3-kinase activity"/>
    <property type="evidence" value="ECO:0007669"/>
    <property type="project" value="UniProtKB-EC"/>
</dbReference>
<dbReference type="SMART" id="SM00146">
    <property type="entry name" value="PI3Kc"/>
    <property type="match status" value="1"/>
</dbReference>
<dbReference type="Proteomes" id="UP000192578">
    <property type="component" value="Unassembled WGS sequence"/>
</dbReference>
<dbReference type="Gene3D" id="3.30.1010.10">
    <property type="entry name" value="Phosphatidylinositol 3-kinase Catalytic Subunit, Chain A, domain 4"/>
    <property type="match status" value="1"/>
</dbReference>
<keyword evidence="4" id="KW-0547">Nucleotide-binding</keyword>
<dbReference type="InterPro" id="IPR011009">
    <property type="entry name" value="Kinase-like_dom_sf"/>
</dbReference>
<dbReference type="PROSITE" id="PS00915">
    <property type="entry name" value="PI3_4_KINASE_1"/>
    <property type="match status" value="1"/>
</dbReference>
<dbReference type="Gene3D" id="1.10.1070.11">
    <property type="entry name" value="Phosphatidylinositol 3-/4-kinase, catalytic domain"/>
    <property type="match status" value="1"/>
</dbReference>
<sequence length="1179" mass="134492">MNVSDYITPEYKSQYVLSKDLSSNLTLKLIALDGTPPRPTTEEILANPLRRFDEPSEEYLPEIFVHCQIFSCGKPISLETRTRYKSFHKRFNWSEWLPQPIHICDLPRDALLVFTLFEMDGPYHLSPVGGTSISIFGKHGKLRCGVHDLRVWPKVAGDGSVPSSTPGKVKDSFHQMGRLAKLVKRHRSGRIRNVDWLDRLTFREVEMINEREKREMQAMFLMVEFPPITLDEKEVTVMYYEEGADKRVDCIVSPHIVKVFDGELDKPNVIERKHHILARNVRSGAADRELKPSSNARDQLTTILAYPPDQTLTSEEQDLVWRYRFYLSQNKRALMKFLTCVNWIIPAEQVQAEKMLAQWQPVDPGDALALLTARFTNPVIRQYAVDRLADASDGDLLLYLLQLIQALRYEDVQDIRDGLVRITHAALQANRKESVSSAKMLEKASDPTETPVKRDLATFLIERACRNPRLANYFYWFLKAECEKNRLTSDSSPENQEDRLMGTFLVVIKRFSITLSQGDEICRSIRSTLSRQVTFVEQVVRIMKDIAREGGYRKRKIERLQAMLGSESCELRKSFSEGNPLPHPLDPDVLIVGVRAETAWLFKSAQMPMRLTFIKEDGSDFVTIFKLGDDLRQDQLVLQIISLMDKLLLQENLDLKLTPYKVIATSTDHGFVQFIDSVPLAEILATDGTIQNFLRKHAPNPANRNGIATDVMENYVKSCAGYCVVTYLLGVGDRHLENLLLTKQGHLFHIDFGYILGRDPKPMPPAMKLNKEMVEAMGEDYFRMFCVQCYSAFLNLRRSANLILNLFSLMVDSSIADIALEPDKTVKKIQDKFRLDLSDEEAVLHLQGLIDVSLSAIMPALVDTFRKFAQWTRFLRVSSSEDRERIPFGVRILRLVRRPTFLNRFTAYRIYIFVLTYLLYVTFHIVRKPLGVTKNVLHRSNSAGWPSVVTLMGNWFGKKLRGLIFSIWNTDTSVGNILGALIAGVWVREELVNGHWVEEQWGLSYLVPGIILAVGSLFAYFFVIVRPQDVGLPPANYTDDKPEIIAVENTTPDPEGSTIPHLGDNFRQDSQVPLELEESAAAIADRKPVTIWGAILIPDVIEYSICLFFCKAVYYAFFFWLPVYIKYSMHVQNKEAADLSAVFDGGGFNRPVRNTKVRMNGTAPATLTKANILRSKDLF</sequence>
<dbReference type="GO" id="GO:0005524">
    <property type="term" value="F:ATP binding"/>
    <property type="evidence" value="ECO:0007669"/>
    <property type="project" value="UniProtKB-KW"/>
</dbReference>
<keyword evidence="5" id="KW-0418">Kinase</keyword>
<keyword evidence="10" id="KW-0812">Transmembrane</keyword>
<dbReference type="EMBL" id="MTYJ01000200">
    <property type="protein sequence ID" value="OWA50695.1"/>
    <property type="molecule type" value="Genomic_DNA"/>
</dbReference>
<feature type="transmembrane region" description="Helical" evidence="10">
    <location>
        <begin position="908"/>
        <end position="926"/>
    </location>
</feature>
<dbReference type="InterPro" id="IPR035892">
    <property type="entry name" value="C2_domain_sf"/>
</dbReference>
<comment type="catalytic activity">
    <reaction evidence="7">
        <text>a 1,2-diacyl-sn-glycero-3-phospho-(1D-myo-inositol) + ATP = a 1,2-diacyl-sn-glycero-3-phospho-(1D-myo-inositol-3-phosphate) + ADP + H(+)</text>
        <dbReference type="Rhea" id="RHEA:12709"/>
        <dbReference type="ChEBI" id="CHEBI:15378"/>
        <dbReference type="ChEBI" id="CHEBI:30616"/>
        <dbReference type="ChEBI" id="CHEBI:57880"/>
        <dbReference type="ChEBI" id="CHEBI:58088"/>
        <dbReference type="ChEBI" id="CHEBI:456216"/>
        <dbReference type="EC" id="2.7.1.137"/>
    </reaction>
    <physiologicalReaction direction="left-to-right" evidence="7">
        <dbReference type="Rhea" id="RHEA:12710"/>
    </physiologicalReaction>
</comment>
<dbReference type="GO" id="GO:0034271">
    <property type="term" value="C:phosphatidylinositol 3-kinase complex, class III, type I"/>
    <property type="evidence" value="ECO:0007669"/>
    <property type="project" value="TreeGrafter"/>
</dbReference>
<dbReference type="AlphaFoldDB" id="A0A9X6NB12"/>
<comment type="similarity">
    <text evidence="9">Belongs to the PI3/PI4-kinase family.</text>
</comment>
<evidence type="ECO:0000256" key="6">
    <source>
        <dbReference type="ARBA" id="ARBA00022840"/>
    </source>
</evidence>
<feature type="domain" description="C2 PI3K-type" evidence="13">
    <location>
        <begin position="21"/>
        <end position="194"/>
    </location>
</feature>
<evidence type="ECO:0000256" key="8">
    <source>
        <dbReference type="ARBA" id="ARBA00029930"/>
    </source>
</evidence>
<evidence type="ECO:0000256" key="7">
    <source>
        <dbReference type="ARBA" id="ARBA00023985"/>
    </source>
</evidence>
<name>A0A9X6NB12_HYPEX</name>
<dbReference type="EC" id="2.7.1.137" evidence="1"/>
<dbReference type="InterPro" id="IPR016024">
    <property type="entry name" value="ARM-type_fold"/>
</dbReference>
<evidence type="ECO:0000313" key="14">
    <source>
        <dbReference type="EMBL" id="OWA50695.1"/>
    </source>
</evidence>
<keyword evidence="6" id="KW-0067">ATP-binding</keyword>
<evidence type="ECO:0000256" key="10">
    <source>
        <dbReference type="SAM" id="Phobius"/>
    </source>
</evidence>
<dbReference type="GO" id="GO:0000407">
    <property type="term" value="C:phagophore assembly site"/>
    <property type="evidence" value="ECO:0007669"/>
    <property type="project" value="TreeGrafter"/>
</dbReference>
<dbReference type="PROSITE" id="PS00916">
    <property type="entry name" value="PI3_4_KINASE_2"/>
    <property type="match status" value="1"/>
</dbReference>
<dbReference type="InterPro" id="IPR002420">
    <property type="entry name" value="PI3K-type_C2_dom"/>
</dbReference>
<dbReference type="InterPro" id="IPR057756">
    <property type="entry name" value="PI3-kinase_type3/VPS34_cat"/>
</dbReference>
<dbReference type="PANTHER" id="PTHR10048">
    <property type="entry name" value="PHOSPHATIDYLINOSITOL KINASE"/>
    <property type="match status" value="1"/>
</dbReference>